<dbReference type="EMBL" id="CP149822">
    <property type="protein sequence ID" value="WZN42015.1"/>
    <property type="molecule type" value="Genomic_DNA"/>
</dbReference>
<accession>A0ABZ2YQG9</accession>
<dbReference type="Proteomes" id="UP001485459">
    <property type="component" value="Chromosome"/>
</dbReference>
<evidence type="ECO:0000256" key="1">
    <source>
        <dbReference type="SAM" id="SignalP"/>
    </source>
</evidence>
<proteinExistence type="predicted"/>
<feature type="signal peptide" evidence="1">
    <location>
        <begin position="1"/>
        <end position="21"/>
    </location>
</feature>
<keyword evidence="3" id="KW-1185">Reference proteome</keyword>
<sequence>MNRNLLLIVALTLVGVLPAGAQNFSLPQLSPKSPNVAAFDKYGDIPVSPSTGQPQINIPLFATDIGGLPLKIDLSYQCNGFQPKEIASWIGYGWSLMVGGSISWQERGLNDFSAGGVITNWPQISNYRRGLLDATQQFYLFEEVMDQTKEMEFDRFNLSLMGTHQSFYFDTLKRVVLSPKSDLKISMITGGFKVLDIEGNQFF</sequence>
<feature type="chain" id="PRO_5046174640" evidence="1">
    <location>
        <begin position="22"/>
        <end position="203"/>
    </location>
</feature>
<protein>
    <submittedName>
        <fullName evidence="2">Uncharacterized protein</fullName>
    </submittedName>
</protein>
<gene>
    <name evidence="2" type="ORF">WJU16_03060</name>
</gene>
<evidence type="ECO:0000313" key="3">
    <source>
        <dbReference type="Proteomes" id="UP001485459"/>
    </source>
</evidence>
<dbReference type="RefSeq" id="WP_341836858.1">
    <property type="nucleotide sequence ID" value="NZ_CP149822.1"/>
</dbReference>
<name>A0ABZ2YQG9_9BACT</name>
<reference evidence="3" key="1">
    <citation type="submission" date="2024-03" db="EMBL/GenBank/DDBJ databases">
        <title>Chitinophaga horti sp. nov., isolated from garden soil.</title>
        <authorList>
            <person name="Lee D.S."/>
            <person name="Han D.M."/>
            <person name="Baek J.H."/>
            <person name="Choi D.G."/>
            <person name="Jeon J.H."/>
            <person name="Jeon C.O."/>
        </authorList>
    </citation>
    <scope>NUCLEOTIDE SEQUENCE [LARGE SCALE GENOMIC DNA]</scope>
    <source>
        <strain evidence="3">GPA1</strain>
    </source>
</reference>
<keyword evidence="1" id="KW-0732">Signal</keyword>
<evidence type="ECO:0000313" key="2">
    <source>
        <dbReference type="EMBL" id="WZN42015.1"/>
    </source>
</evidence>
<organism evidence="2 3">
    <name type="scientific">Chitinophaga pollutisoli</name>
    <dbReference type="NCBI Taxonomy" id="3133966"/>
    <lineage>
        <taxon>Bacteria</taxon>
        <taxon>Pseudomonadati</taxon>
        <taxon>Bacteroidota</taxon>
        <taxon>Chitinophagia</taxon>
        <taxon>Chitinophagales</taxon>
        <taxon>Chitinophagaceae</taxon>
        <taxon>Chitinophaga</taxon>
    </lineage>
</organism>